<gene>
    <name evidence="3" type="ORF">Prum_067630</name>
</gene>
<dbReference type="Gene3D" id="3.30.950.30">
    <property type="entry name" value="Schlafen, AAA domain"/>
    <property type="match status" value="1"/>
</dbReference>
<evidence type="ECO:0000256" key="1">
    <source>
        <dbReference type="SAM" id="MobiDB-lite"/>
    </source>
</evidence>
<dbReference type="InterPro" id="IPR007421">
    <property type="entry name" value="Schlafen_AlbA_2_dom"/>
</dbReference>
<feature type="domain" description="Schlafen AlbA-2" evidence="2">
    <location>
        <begin position="2"/>
        <end position="114"/>
    </location>
</feature>
<reference evidence="3 4" key="2">
    <citation type="submission" date="2020-03" db="EMBL/GenBank/DDBJ databases">
        <authorList>
            <person name="Ichikawa N."/>
            <person name="Kimura A."/>
            <person name="Kitahashi Y."/>
            <person name="Uohara A."/>
        </authorList>
    </citation>
    <scope>NUCLEOTIDE SEQUENCE [LARGE SCALE GENOMIC DNA]</scope>
    <source>
        <strain evidence="3 4">NBRC 108638</strain>
    </source>
</reference>
<organism evidence="3 4">
    <name type="scientific">Phytohabitans rumicis</name>
    <dbReference type="NCBI Taxonomy" id="1076125"/>
    <lineage>
        <taxon>Bacteria</taxon>
        <taxon>Bacillati</taxon>
        <taxon>Actinomycetota</taxon>
        <taxon>Actinomycetes</taxon>
        <taxon>Micromonosporales</taxon>
        <taxon>Micromonosporaceae</taxon>
    </lineage>
</organism>
<dbReference type="Pfam" id="PF04326">
    <property type="entry name" value="SLFN_AlbA_2"/>
    <property type="match status" value="1"/>
</dbReference>
<proteinExistence type="predicted"/>
<feature type="region of interest" description="Disordered" evidence="1">
    <location>
        <begin position="1"/>
        <end position="22"/>
    </location>
</feature>
<protein>
    <recommendedName>
        <fullName evidence="2">Schlafen AlbA-2 domain-containing protein</fullName>
    </recommendedName>
</protein>
<feature type="compositionally biased region" description="Basic and acidic residues" evidence="1">
    <location>
        <begin position="1"/>
        <end position="13"/>
    </location>
</feature>
<comment type="caution">
    <text evidence="3">The sequence shown here is derived from an EMBL/GenBank/DDBJ whole genome shotgun (WGS) entry which is preliminary data.</text>
</comment>
<dbReference type="EMBL" id="BLPG01000001">
    <property type="protein sequence ID" value="GFJ93121.1"/>
    <property type="molecule type" value="Genomic_DNA"/>
</dbReference>
<dbReference type="Proteomes" id="UP000482960">
    <property type="component" value="Unassembled WGS sequence"/>
</dbReference>
<evidence type="ECO:0000313" key="4">
    <source>
        <dbReference type="Proteomes" id="UP000482960"/>
    </source>
</evidence>
<accession>A0A6V8LE90</accession>
<evidence type="ECO:0000259" key="2">
    <source>
        <dbReference type="Pfam" id="PF04326"/>
    </source>
</evidence>
<keyword evidence="4" id="KW-1185">Reference proteome</keyword>
<reference evidence="3 4" key="1">
    <citation type="submission" date="2020-03" db="EMBL/GenBank/DDBJ databases">
        <title>Whole genome shotgun sequence of Phytohabitans rumicis NBRC 108638.</title>
        <authorList>
            <person name="Komaki H."/>
            <person name="Tamura T."/>
        </authorList>
    </citation>
    <scope>NUCLEOTIDE SEQUENCE [LARGE SCALE GENOMIC DNA]</scope>
    <source>
        <strain evidence="3 4">NBRC 108638</strain>
    </source>
</reference>
<sequence length="385" mass="41816">METDDLDWKRELPPSKGLPQSEFPKDVAAMANSGGGVLVYGVEESERAAIGRLDIADFGESYERSLRSAAVTAISPPVFGLGVHRLGVEGKRAVVVQVPASVDGPHLIYKGDYFAAPLRVDSDTVWMKERQVAAMFRARFDEGRHAAEALDRLFDQASGGRDTGGRAWLIAVARPRIPRLRDPLSRDDVAAVLSAAMNLAVEYTGSRGFHPLMNMDRLNPRVGLRRWIAANTATGDRSAWKEAWASVHHDGSVTMAAVVGGHRRGSDEHLDGWQVRSVGVECAVADFMALVRATAGTTGNDEYDVRVSLRWTGVQPLTILSTDNQGYDYDSGSTPLHQYTPVEATVNAGGPGLDYHWHVHDLAQDCVNQGGVADVLLIQPPARQE</sequence>
<name>A0A6V8LE90_9ACTN</name>
<evidence type="ECO:0000313" key="3">
    <source>
        <dbReference type="EMBL" id="GFJ93121.1"/>
    </source>
</evidence>
<dbReference type="AlphaFoldDB" id="A0A6V8LE90"/>
<dbReference type="InterPro" id="IPR038461">
    <property type="entry name" value="Schlafen_AlbA_2_dom_sf"/>
</dbReference>
<dbReference type="RefSeq" id="WP_218577418.1">
    <property type="nucleotide sequence ID" value="NZ_BAABJB010000049.1"/>
</dbReference>